<reference evidence="1 2" key="1">
    <citation type="submission" date="2023-07" db="EMBL/GenBank/DDBJ databases">
        <title>Sequencing the genomes of 1000 actinobacteria strains.</title>
        <authorList>
            <person name="Klenk H.-P."/>
        </authorList>
    </citation>
    <scope>NUCLEOTIDE SEQUENCE [LARGE SCALE GENOMIC DNA]</scope>
    <source>
        <strain evidence="1 2">DSM 41600</strain>
    </source>
</reference>
<keyword evidence="2" id="KW-1185">Reference proteome</keyword>
<accession>A0ABT9KSX9</accession>
<dbReference type="EMBL" id="JAURUE010000001">
    <property type="protein sequence ID" value="MDP9611531.1"/>
    <property type="molecule type" value="Genomic_DNA"/>
</dbReference>
<name>A0ABT9KSX9_9ACTN</name>
<protein>
    <submittedName>
        <fullName evidence="1">Uncharacterized protein</fullName>
    </submittedName>
</protein>
<dbReference type="Proteomes" id="UP001234880">
    <property type="component" value="Unassembled WGS sequence"/>
</dbReference>
<sequence>MMAEDGVLKILHDGGPVLGIIRVMPIRTEGANGPDADDR</sequence>
<proteinExistence type="predicted"/>
<evidence type="ECO:0000313" key="2">
    <source>
        <dbReference type="Proteomes" id="UP001234880"/>
    </source>
</evidence>
<organism evidence="1 2">
    <name type="scientific">Streptomyces demainii</name>
    <dbReference type="NCBI Taxonomy" id="588122"/>
    <lineage>
        <taxon>Bacteria</taxon>
        <taxon>Bacillati</taxon>
        <taxon>Actinomycetota</taxon>
        <taxon>Actinomycetes</taxon>
        <taxon>Kitasatosporales</taxon>
        <taxon>Streptomycetaceae</taxon>
        <taxon>Streptomyces</taxon>
    </lineage>
</organism>
<evidence type="ECO:0000313" key="1">
    <source>
        <dbReference type="EMBL" id="MDP9611531.1"/>
    </source>
</evidence>
<gene>
    <name evidence="1" type="ORF">JOF35_003808</name>
</gene>
<comment type="caution">
    <text evidence="1">The sequence shown here is derived from an EMBL/GenBank/DDBJ whole genome shotgun (WGS) entry which is preliminary data.</text>
</comment>